<proteinExistence type="predicted"/>
<name>A0A6G1JPK9_9PLEO</name>
<keyword evidence="2" id="KW-1185">Reference proteome</keyword>
<accession>A0A6G1JPK9</accession>
<evidence type="ECO:0000313" key="2">
    <source>
        <dbReference type="Proteomes" id="UP000799428"/>
    </source>
</evidence>
<dbReference type="AlphaFoldDB" id="A0A6G1JPK9"/>
<organism evidence="1 2">
    <name type="scientific">Pleomassaria siparia CBS 279.74</name>
    <dbReference type="NCBI Taxonomy" id="1314801"/>
    <lineage>
        <taxon>Eukaryota</taxon>
        <taxon>Fungi</taxon>
        <taxon>Dikarya</taxon>
        <taxon>Ascomycota</taxon>
        <taxon>Pezizomycotina</taxon>
        <taxon>Dothideomycetes</taxon>
        <taxon>Pleosporomycetidae</taxon>
        <taxon>Pleosporales</taxon>
        <taxon>Pleomassariaceae</taxon>
        <taxon>Pleomassaria</taxon>
    </lineage>
</organism>
<reference evidence="1" key="1">
    <citation type="journal article" date="2020" name="Stud. Mycol.">
        <title>101 Dothideomycetes genomes: a test case for predicting lifestyles and emergence of pathogens.</title>
        <authorList>
            <person name="Haridas S."/>
            <person name="Albert R."/>
            <person name="Binder M."/>
            <person name="Bloem J."/>
            <person name="Labutti K."/>
            <person name="Salamov A."/>
            <person name="Andreopoulos B."/>
            <person name="Baker S."/>
            <person name="Barry K."/>
            <person name="Bills G."/>
            <person name="Bluhm B."/>
            <person name="Cannon C."/>
            <person name="Castanera R."/>
            <person name="Culley D."/>
            <person name="Daum C."/>
            <person name="Ezra D."/>
            <person name="Gonzalez J."/>
            <person name="Henrissat B."/>
            <person name="Kuo A."/>
            <person name="Liang C."/>
            <person name="Lipzen A."/>
            <person name="Lutzoni F."/>
            <person name="Magnuson J."/>
            <person name="Mondo S."/>
            <person name="Nolan M."/>
            <person name="Ohm R."/>
            <person name="Pangilinan J."/>
            <person name="Park H.-J."/>
            <person name="Ramirez L."/>
            <person name="Alfaro M."/>
            <person name="Sun H."/>
            <person name="Tritt A."/>
            <person name="Yoshinaga Y."/>
            <person name="Zwiers L.-H."/>
            <person name="Turgeon B."/>
            <person name="Goodwin S."/>
            <person name="Spatafora J."/>
            <person name="Crous P."/>
            <person name="Grigoriev I."/>
        </authorList>
    </citation>
    <scope>NUCLEOTIDE SEQUENCE</scope>
    <source>
        <strain evidence="1">CBS 279.74</strain>
    </source>
</reference>
<protein>
    <submittedName>
        <fullName evidence="1">Uncharacterized protein</fullName>
    </submittedName>
</protein>
<sequence>MPRSRMHLTTLFLNVKANVTPTRRNLISYVVRRYAAAGLYYTQCLRCLQFNITMLTDNKLRAFKKRGPRLLTNPADIKQVRLADSTHDAKSRAKLINSMLLGINTKGDDGTILEERYAFVYDTLVEEATNRH</sequence>
<dbReference type="EMBL" id="MU005823">
    <property type="protein sequence ID" value="KAF2702488.1"/>
    <property type="molecule type" value="Genomic_DNA"/>
</dbReference>
<dbReference type="Proteomes" id="UP000799428">
    <property type="component" value="Unassembled WGS sequence"/>
</dbReference>
<evidence type="ECO:0000313" key="1">
    <source>
        <dbReference type="EMBL" id="KAF2702488.1"/>
    </source>
</evidence>
<gene>
    <name evidence="1" type="ORF">K504DRAFT_467053</name>
</gene>